<dbReference type="InterPro" id="IPR044736">
    <property type="entry name" value="Gid1/RanBPM/SPLA_SPRY"/>
</dbReference>
<evidence type="ECO:0000313" key="7">
    <source>
        <dbReference type="Proteomes" id="UP001285441"/>
    </source>
</evidence>
<reference evidence="6" key="1">
    <citation type="journal article" date="2023" name="Mol. Phylogenet. Evol.">
        <title>Genome-scale phylogeny and comparative genomics of the fungal order Sordariales.</title>
        <authorList>
            <person name="Hensen N."/>
            <person name="Bonometti L."/>
            <person name="Westerberg I."/>
            <person name="Brannstrom I.O."/>
            <person name="Guillou S."/>
            <person name="Cros-Aarteil S."/>
            <person name="Calhoun S."/>
            <person name="Haridas S."/>
            <person name="Kuo A."/>
            <person name="Mondo S."/>
            <person name="Pangilinan J."/>
            <person name="Riley R."/>
            <person name="LaButti K."/>
            <person name="Andreopoulos B."/>
            <person name="Lipzen A."/>
            <person name="Chen C."/>
            <person name="Yan M."/>
            <person name="Daum C."/>
            <person name="Ng V."/>
            <person name="Clum A."/>
            <person name="Steindorff A."/>
            <person name="Ohm R.A."/>
            <person name="Martin F."/>
            <person name="Silar P."/>
            <person name="Natvig D.O."/>
            <person name="Lalanne C."/>
            <person name="Gautier V."/>
            <person name="Ament-Velasquez S.L."/>
            <person name="Kruys A."/>
            <person name="Hutchinson M.I."/>
            <person name="Powell A.J."/>
            <person name="Barry K."/>
            <person name="Miller A.N."/>
            <person name="Grigoriev I.V."/>
            <person name="Debuchy R."/>
            <person name="Gladieux P."/>
            <person name="Hiltunen Thoren M."/>
            <person name="Johannesson H."/>
        </authorList>
    </citation>
    <scope>NUCLEOTIDE SEQUENCE</scope>
    <source>
        <strain evidence="6">CBS 232.78</strain>
    </source>
</reference>
<dbReference type="Gene3D" id="1.25.40.20">
    <property type="entry name" value="Ankyrin repeat-containing domain"/>
    <property type="match status" value="3"/>
</dbReference>
<feature type="repeat" description="ANK" evidence="3">
    <location>
        <begin position="1149"/>
        <end position="1181"/>
    </location>
</feature>
<dbReference type="InterPro" id="IPR027417">
    <property type="entry name" value="P-loop_NTPase"/>
</dbReference>
<name>A0AAE0TVQ7_9PEZI</name>
<evidence type="ECO:0000256" key="2">
    <source>
        <dbReference type="ARBA" id="ARBA00023043"/>
    </source>
</evidence>
<dbReference type="SUPFAM" id="SSF49899">
    <property type="entry name" value="Concanavalin A-like lectins/glucanases"/>
    <property type="match status" value="1"/>
</dbReference>
<feature type="compositionally biased region" description="Acidic residues" evidence="4">
    <location>
        <begin position="849"/>
        <end position="862"/>
    </location>
</feature>
<feature type="region of interest" description="Disordered" evidence="4">
    <location>
        <begin position="1640"/>
        <end position="1670"/>
    </location>
</feature>
<dbReference type="Gene3D" id="3.40.50.300">
    <property type="entry name" value="P-loop containing nucleotide triphosphate hydrolases"/>
    <property type="match status" value="1"/>
</dbReference>
<dbReference type="Pfam" id="PF00622">
    <property type="entry name" value="SPRY"/>
    <property type="match status" value="1"/>
</dbReference>
<feature type="repeat" description="ANK" evidence="3">
    <location>
        <begin position="1080"/>
        <end position="1114"/>
    </location>
</feature>
<feature type="compositionally biased region" description="Basic and acidic residues" evidence="4">
    <location>
        <begin position="1640"/>
        <end position="1649"/>
    </location>
</feature>
<evidence type="ECO:0000256" key="3">
    <source>
        <dbReference type="PROSITE-ProRule" id="PRU00023"/>
    </source>
</evidence>
<dbReference type="SUPFAM" id="SSF52540">
    <property type="entry name" value="P-loop containing nucleoside triphosphate hydrolases"/>
    <property type="match status" value="1"/>
</dbReference>
<dbReference type="PROSITE" id="PS50188">
    <property type="entry name" value="B302_SPRY"/>
    <property type="match status" value="1"/>
</dbReference>
<evidence type="ECO:0000313" key="6">
    <source>
        <dbReference type="EMBL" id="KAK3381218.1"/>
    </source>
</evidence>
<dbReference type="InterPro" id="IPR003877">
    <property type="entry name" value="SPRY_dom"/>
</dbReference>
<dbReference type="InterPro" id="IPR002110">
    <property type="entry name" value="Ankyrin_rpt"/>
</dbReference>
<evidence type="ECO:0000256" key="1">
    <source>
        <dbReference type="ARBA" id="ARBA00022737"/>
    </source>
</evidence>
<dbReference type="PANTHER" id="PTHR24198:SF165">
    <property type="entry name" value="ANKYRIN REPEAT-CONTAINING PROTEIN-RELATED"/>
    <property type="match status" value="1"/>
</dbReference>
<dbReference type="InterPro" id="IPR056884">
    <property type="entry name" value="NPHP3-like_N"/>
</dbReference>
<dbReference type="InterPro" id="IPR043136">
    <property type="entry name" value="B30.2/SPRY_sf"/>
</dbReference>
<evidence type="ECO:0000259" key="5">
    <source>
        <dbReference type="PROSITE" id="PS50188"/>
    </source>
</evidence>
<dbReference type="Pfam" id="PF12796">
    <property type="entry name" value="Ank_2"/>
    <property type="match status" value="2"/>
</dbReference>
<organism evidence="6 7">
    <name type="scientific">Podospora didyma</name>
    <dbReference type="NCBI Taxonomy" id="330526"/>
    <lineage>
        <taxon>Eukaryota</taxon>
        <taxon>Fungi</taxon>
        <taxon>Dikarya</taxon>
        <taxon>Ascomycota</taxon>
        <taxon>Pezizomycotina</taxon>
        <taxon>Sordariomycetes</taxon>
        <taxon>Sordariomycetidae</taxon>
        <taxon>Sordariales</taxon>
        <taxon>Podosporaceae</taxon>
        <taxon>Podospora</taxon>
    </lineage>
</organism>
<dbReference type="PANTHER" id="PTHR24198">
    <property type="entry name" value="ANKYRIN REPEAT AND PROTEIN KINASE DOMAIN-CONTAINING PROTEIN"/>
    <property type="match status" value="1"/>
</dbReference>
<dbReference type="InterPro" id="IPR013320">
    <property type="entry name" value="ConA-like_dom_sf"/>
</dbReference>
<evidence type="ECO:0000256" key="4">
    <source>
        <dbReference type="SAM" id="MobiDB-lite"/>
    </source>
</evidence>
<dbReference type="Pfam" id="PF13637">
    <property type="entry name" value="Ank_4"/>
    <property type="match status" value="1"/>
</dbReference>
<dbReference type="Proteomes" id="UP001285441">
    <property type="component" value="Unassembled WGS sequence"/>
</dbReference>
<dbReference type="PROSITE" id="PS50088">
    <property type="entry name" value="ANK_REPEAT"/>
    <property type="match status" value="4"/>
</dbReference>
<sequence length="1712" mass="189462">MASSPRSLYDEALDIFKKSASNHYHDPKDQQSLADFLNQHASPQESQEAVMSLKADAGKKYGSRKVGDVTIPDTWIANILGNINNFVDAGNFAMKGAPESVGLAWFAVKLTLSAIQSNYELYTFFGTGLTDITEIMLIVRHYDRLYDERGKPHWKASSVVEKLFQDVKAAYRAVLDFSFSIKLHLTAGTLTRIKHGFKDFFGISKDKFVGKLAAIAELKKKIVEGSQAAFQDKTLTQLDGVSNVLAGIADTVKNIESFQETQEKFHHESMQRFDEIKRSLEEFKAATKNKTPWDFALEKFQKHRDALSPLKSSGEALSEAIDARYPGTCQWIIESSHSYRDWEDSDENNILCISGHRGTGKSTVLATVVDHLGNTSEASKPLFYLSCQTRDANGLNSAQVHSADRICNTFLYNLYKLATEDEQNTHLLEACNEVFANPKAKATRVTSKFGKTNKDDELPDFADAFAQVAVRLKQSVILVLDGIDKNLPEKEQVDLFEKLQDLMKTDDIMQNTGVQVKVIVACDVRTKFFSLIGQEFPEACVDINTWNREDINTVVTAALKNVPGLSAAEQEEARVAIIDEAGYRFNYAVSAAIPFIQQPFQRPLSKRLEALPGGMSDTYTEALRQMSPNYVELLRTAVTWVLLSPEVPLGYPKASEIMDAFQGVYDTPVDPGVDTEPMENPEFPAPSRLLIEQLQGASGPFIEMIPTSFQSEEQWVYAPNQQVEEFCFNQAKRHDHKEMTNDQNTLCLRCKSALSESTDLYIDKKEGHLQMALTCVRHLNHPLFQARAGLLAGKQKETEKDEATASAQLEDETTKDKVNEETIKETEEPNEYGYETDDSRDEEKFLSGEQEEEQDGAGDVDAEENVTVRLRYEIQYWPYHLREAESLWPVEERAGNATWAALMAELDKFASAVPDIFATWAQAYYKTIMDMAWLYNFLMYPGNLPKPLHIAANLGLTSWAEHLLDRGEDVNGLMGEDPPLQLAAYQKNNHEMLKLLLTRGGDIMAATPNTEPAFHYWLVREPDISVDAVQLMLDHGAKPDGVNGAEKYTALFYYAMGGKDPAVLQLLLKHGADINATNAQKITPLHMLLSRREVPRELLEAFVSNGADVNAEDDESVRPLQMASVWGELENLKILLRPGVEEIDDTDNDGNTALHQATINKHAACVRLLAEAGADPNLSNKRGRAGIHHAAAGGARDCVEVLLEYDKSHNGHLGINDPDKSGRTPFFFACDSQDEDTACLILDALLERNIPLAEINKPSATGRTPLGMAAARGFSRVLSKLKDTAMAHNNLEGLAINTQDSRKGMTPLHRAAIRGQVDCVRLLLAMKADATVAEKLQSRTALVLAYEQWAVASERTSYEETIALLIEHDPSGAVHDAELAAICAANGSVRLLRQLWSLNADLNRRDRYGWTPLELARKSSQTSAAEFLKQQAAWVGLLPAEWATTFPATTVLGARAIRDDGTTLIWTDRSAVTFAADKPLPAGLEKFYFEITLQAPPSSITTSTTATEDEDNFSSLVAIGFSTIGGAAMVLPGHPHPHGSGRSWAWHADDGGLYASERGDQKSEYLEWRYKVGDTVGCGVDLSTQEIWFTLNGKRRDEGFRGVDGRMFPVVGFRDAEVQVVTNFGGEVFVWRGLREEYEEKVDTQDTDKTAGGQKEADAEGSGSGPATFVEEVPSPVAVEPLAGGELATAKKFHIEVTTQAIVEGIETLAVS</sequence>
<dbReference type="SUPFAM" id="SSF48403">
    <property type="entry name" value="Ankyrin repeat"/>
    <property type="match status" value="2"/>
</dbReference>
<dbReference type="Pfam" id="PF24883">
    <property type="entry name" value="NPHP3_N"/>
    <property type="match status" value="1"/>
</dbReference>
<keyword evidence="2 3" id="KW-0040">ANK repeat</keyword>
<feature type="region of interest" description="Disordered" evidence="4">
    <location>
        <begin position="795"/>
        <end position="862"/>
    </location>
</feature>
<dbReference type="InterPro" id="IPR001870">
    <property type="entry name" value="B30.2/SPRY"/>
</dbReference>
<feature type="compositionally biased region" description="Acidic residues" evidence="4">
    <location>
        <begin position="828"/>
        <end position="840"/>
    </location>
</feature>
<dbReference type="SMART" id="SM00248">
    <property type="entry name" value="ANK"/>
    <property type="match status" value="13"/>
</dbReference>
<keyword evidence="1" id="KW-0677">Repeat</keyword>
<dbReference type="SMART" id="SM00449">
    <property type="entry name" value="SPRY"/>
    <property type="match status" value="1"/>
</dbReference>
<feature type="repeat" description="ANK" evidence="3">
    <location>
        <begin position="1046"/>
        <end position="1079"/>
    </location>
</feature>
<comment type="caution">
    <text evidence="6">The sequence shown here is derived from an EMBL/GenBank/DDBJ whole genome shotgun (WGS) entry which is preliminary data.</text>
</comment>
<accession>A0AAE0TVQ7</accession>
<feature type="repeat" description="ANK" evidence="3">
    <location>
        <begin position="1303"/>
        <end position="1335"/>
    </location>
</feature>
<proteinExistence type="predicted"/>
<feature type="domain" description="B30.2/SPRY" evidence="5">
    <location>
        <begin position="1424"/>
        <end position="1629"/>
    </location>
</feature>
<gene>
    <name evidence="6" type="ORF">B0H63DRAFT_415960</name>
</gene>
<dbReference type="Gene3D" id="2.60.120.920">
    <property type="match status" value="1"/>
</dbReference>
<dbReference type="PROSITE" id="PS50297">
    <property type="entry name" value="ANK_REP_REGION"/>
    <property type="match status" value="4"/>
</dbReference>
<protein>
    <submittedName>
        <fullName evidence="6">Ankyrin repeat-containing domain protein</fullName>
    </submittedName>
</protein>
<dbReference type="EMBL" id="JAULSW010000005">
    <property type="protein sequence ID" value="KAK3381218.1"/>
    <property type="molecule type" value="Genomic_DNA"/>
</dbReference>
<feature type="compositionally biased region" description="Basic and acidic residues" evidence="4">
    <location>
        <begin position="812"/>
        <end position="827"/>
    </location>
</feature>
<dbReference type="InterPro" id="IPR036770">
    <property type="entry name" value="Ankyrin_rpt-contain_sf"/>
</dbReference>
<keyword evidence="7" id="KW-1185">Reference proteome</keyword>
<reference evidence="6" key="2">
    <citation type="submission" date="2023-06" db="EMBL/GenBank/DDBJ databases">
        <authorList>
            <consortium name="Lawrence Berkeley National Laboratory"/>
            <person name="Haridas S."/>
            <person name="Hensen N."/>
            <person name="Bonometti L."/>
            <person name="Westerberg I."/>
            <person name="Brannstrom I.O."/>
            <person name="Guillou S."/>
            <person name="Cros-Aarteil S."/>
            <person name="Calhoun S."/>
            <person name="Kuo A."/>
            <person name="Mondo S."/>
            <person name="Pangilinan J."/>
            <person name="Riley R."/>
            <person name="LaButti K."/>
            <person name="Andreopoulos B."/>
            <person name="Lipzen A."/>
            <person name="Chen C."/>
            <person name="Yanf M."/>
            <person name="Daum C."/>
            <person name="Ng V."/>
            <person name="Clum A."/>
            <person name="Steindorff A."/>
            <person name="Ohm R."/>
            <person name="Martin F."/>
            <person name="Silar P."/>
            <person name="Natvig D."/>
            <person name="Lalanne C."/>
            <person name="Gautier V."/>
            <person name="Ament-velasquez S.L."/>
            <person name="Kruys A."/>
            <person name="Hutchinson M.I."/>
            <person name="Powell A.J."/>
            <person name="Barry K."/>
            <person name="Miller A.N."/>
            <person name="Grigoriev I.V."/>
            <person name="Debuchy R."/>
            <person name="Gladieux P."/>
            <person name="Thoren M.H."/>
            <person name="Johannesson H."/>
        </authorList>
    </citation>
    <scope>NUCLEOTIDE SEQUENCE</scope>
    <source>
        <strain evidence="6">CBS 232.78</strain>
    </source>
</reference>
<dbReference type="CDD" id="cd12885">
    <property type="entry name" value="SPRY_RanBP_like"/>
    <property type="match status" value="1"/>
</dbReference>